<dbReference type="PANTHER" id="PTHR43196:SF2">
    <property type="entry name" value="PHOSPHOADENOSINE PHOSPHOSULFATE REDUCTASE"/>
    <property type="match status" value="1"/>
</dbReference>
<proteinExistence type="predicted"/>
<gene>
    <name evidence="2" type="ORF">S03H2_08483</name>
</gene>
<organism evidence="2">
    <name type="scientific">marine sediment metagenome</name>
    <dbReference type="NCBI Taxonomy" id="412755"/>
    <lineage>
        <taxon>unclassified sequences</taxon>
        <taxon>metagenomes</taxon>
        <taxon>ecological metagenomes</taxon>
    </lineage>
</organism>
<evidence type="ECO:0000259" key="1">
    <source>
        <dbReference type="Pfam" id="PF01507"/>
    </source>
</evidence>
<feature type="non-terminal residue" evidence="2">
    <location>
        <position position="230"/>
    </location>
</feature>
<dbReference type="Gene3D" id="3.40.50.620">
    <property type="entry name" value="HUPs"/>
    <property type="match status" value="1"/>
</dbReference>
<dbReference type="InterPro" id="IPR050128">
    <property type="entry name" value="Sulfate_adenylyltrnsfr_sub2"/>
</dbReference>
<dbReference type="PANTHER" id="PTHR43196">
    <property type="entry name" value="SULFATE ADENYLYLTRANSFERASE SUBUNIT 2"/>
    <property type="match status" value="1"/>
</dbReference>
<dbReference type="InterPro" id="IPR002500">
    <property type="entry name" value="PAPS_reduct_dom"/>
</dbReference>
<dbReference type="EMBL" id="BARU01004129">
    <property type="protein sequence ID" value="GAH18658.1"/>
    <property type="molecule type" value="Genomic_DNA"/>
</dbReference>
<sequence>MKSQPSIKLIQEFEQELPYHVAFSGGKDSIVMYDLVKRAQVKHQAYFAVSTVDPPELTRFIRTFYPEVIFLRPEFSMYQLIIKKGLPIRSRNKSGGRFCCEYLKEFAGKGEFCIMGIRWAESANRKRTRNYFEHDTRERMQGKMYLNPIIDWSEKDVWDYIHSRGLPYPELYDCGFKRIGCIGCPNSSFKIRQRQLNQYPRFKRMYLKAIRKRMEIGFFLSLRMSTTFTR</sequence>
<dbReference type="InterPro" id="IPR014729">
    <property type="entry name" value="Rossmann-like_a/b/a_fold"/>
</dbReference>
<dbReference type="GO" id="GO:0003824">
    <property type="term" value="F:catalytic activity"/>
    <property type="evidence" value="ECO:0007669"/>
    <property type="project" value="InterPro"/>
</dbReference>
<protein>
    <recommendedName>
        <fullName evidence="1">Phosphoadenosine phosphosulphate reductase domain-containing protein</fullName>
    </recommendedName>
</protein>
<feature type="domain" description="Phosphoadenosine phosphosulphate reductase" evidence="1">
    <location>
        <begin position="20"/>
        <end position="186"/>
    </location>
</feature>
<dbReference type="AlphaFoldDB" id="X1FD30"/>
<accession>X1FD30</accession>
<comment type="caution">
    <text evidence="2">The sequence shown here is derived from an EMBL/GenBank/DDBJ whole genome shotgun (WGS) entry which is preliminary data.</text>
</comment>
<dbReference type="SUPFAM" id="SSF52402">
    <property type="entry name" value="Adenine nucleotide alpha hydrolases-like"/>
    <property type="match status" value="1"/>
</dbReference>
<dbReference type="Pfam" id="PF01507">
    <property type="entry name" value="PAPS_reduct"/>
    <property type="match status" value="1"/>
</dbReference>
<reference evidence="2" key="1">
    <citation type="journal article" date="2014" name="Front. Microbiol.">
        <title>High frequency of phylogenetically diverse reductive dehalogenase-homologous genes in deep subseafloor sedimentary metagenomes.</title>
        <authorList>
            <person name="Kawai M."/>
            <person name="Futagami T."/>
            <person name="Toyoda A."/>
            <person name="Takaki Y."/>
            <person name="Nishi S."/>
            <person name="Hori S."/>
            <person name="Arai W."/>
            <person name="Tsubouchi T."/>
            <person name="Morono Y."/>
            <person name="Uchiyama I."/>
            <person name="Ito T."/>
            <person name="Fujiyama A."/>
            <person name="Inagaki F."/>
            <person name="Takami H."/>
        </authorList>
    </citation>
    <scope>NUCLEOTIDE SEQUENCE</scope>
    <source>
        <strain evidence="2">Expedition CK06-06</strain>
    </source>
</reference>
<name>X1FD30_9ZZZZ</name>
<evidence type="ECO:0000313" key="2">
    <source>
        <dbReference type="EMBL" id="GAH18658.1"/>
    </source>
</evidence>